<keyword evidence="3" id="KW-1185">Reference proteome</keyword>
<dbReference type="RefSeq" id="WP_331849387.1">
    <property type="nucleotide sequence ID" value="NZ_JAZHPZ010000028.1"/>
</dbReference>
<name>A0ABU7W039_9BACL</name>
<comment type="caution">
    <text evidence="2">The sequence shown here is derived from an EMBL/GenBank/DDBJ whole genome shotgun (WGS) entry which is preliminary data.</text>
</comment>
<comment type="similarity">
    <text evidence="1">Belongs to the WXG100 family.</text>
</comment>
<dbReference type="InterPro" id="IPR010310">
    <property type="entry name" value="T7SS_ESAT-6-like"/>
</dbReference>
<evidence type="ECO:0000313" key="3">
    <source>
        <dbReference type="Proteomes" id="UP001306950"/>
    </source>
</evidence>
<evidence type="ECO:0000313" key="2">
    <source>
        <dbReference type="EMBL" id="MEF2969296.1"/>
    </source>
</evidence>
<sequence length="90" mass="10540">MARILITPEEIDNVANLFNTSAQQSEEMKNKLNSTIQSMQGQWEGMTQQKFFNQYEQDKKNMEVYITMLRDVAKELNTIATRFRTADQQS</sequence>
<dbReference type="InterPro" id="IPR036689">
    <property type="entry name" value="ESAT-6-like_sf"/>
</dbReference>
<dbReference type="Proteomes" id="UP001306950">
    <property type="component" value="Unassembled WGS sequence"/>
</dbReference>
<dbReference type="Pfam" id="PF06013">
    <property type="entry name" value="WXG100"/>
    <property type="match status" value="1"/>
</dbReference>
<reference evidence="2 3" key="1">
    <citation type="submission" date="2024-02" db="EMBL/GenBank/DDBJ databases">
        <title>A nitrogen-fixing paenibacillus bacterium.</title>
        <authorList>
            <person name="Zhang W.L."/>
            <person name="Chen S.F."/>
        </authorList>
    </citation>
    <scope>NUCLEOTIDE SEQUENCE [LARGE SCALE GENOMIC DNA]</scope>
    <source>
        <strain evidence="2 3">M1</strain>
    </source>
</reference>
<protein>
    <recommendedName>
        <fullName evidence="1">ESAT-6-like protein</fullName>
    </recommendedName>
</protein>
<evidence type="ECO:0000256" key="1">
    <source>
        <dbReference type="RuleBase" id="RU362001"/>
    </source>
</evidence>
<dbReference type="Gene3D" id="1.10.287.850">
    <property type="entry name" value="HP0062-like domain"/>
    <property type="match status" value="1"/>
</dbReference>
<proteinExistence type="inferred from homology"/>
<gene>
    <name evidence="2" type="ORF">V3851_26335</name>
</gene>
<dbReference type="EMBL" id="JAZHPZ010000028">
    <property type="protein sequence ID" value="MEF2969296.1"/>
    <property type="molecule type" value="Genomic_DNA"/>
</dbReference>
<dbReference type="SUPFAM" id="SSF140453">
    <property type="entry name" value="EsxAB dimer-like"/>
    <property type="match status" value="1"/>
</dbReference>
<dbReference type="NCBIfam" id="TIGR03930">
    <property type="entry name" value="WXG100_ESAT6"/>
    <property type="match status" value="1"/>
</dbReference>
<accession>A0ABU7W039</accession>
<organism evidence="2 3">
    <name type="scientific">Paenibacillus haidiansis</name>
    <dbReference type="NCBI Taxonomy" id="1574488"/>
    <lineage>
        <taxon>Bacteria</taxon>
        <taxon>Bacillati</taxon>
        <taxon>Bacillota</taxon>
        <taxon>Bacilli</taxon>
        <taxon>Bacillales</taxon>
        <taxon>Paenibacillaceae</taxon>
        <taxon>Paenibacillus</taxon>
    </lineage>
</organism>